<dbReference type="SUPFAM" id="SSF54211">
    <property type="entry name" value="Ribosomal protein S5 domain 2-like"/>
    <property type="match status" value="1"/>
</dbReference>
<dbReference type="Gene3D" id="3.30.230.10">
    <property type="match status" value="1"/>
</dbReference>
<evidence type="ECO:0000256" key="3">
    <source>
        <dbReference type="ARBA" id="ARBA00012895"/>
    </source>
</evidence>
<dbReference type="AlphaFoldDB" id="A0A327W456"/>
<dbReference type="PANTHER" id="PTHR45866">
    <property type="entry name" value="DNA GYRASE/TOPOISOMERASE SUBUNIT B"/>
    <property type="match status" value="1"/>
</dbReference>
<comment type="catalytic activity">
    <reaction evidence="1">
        <text>ATP-dependent breakage, passage and rejoining of double-stranded DNA.</text>
        <dbReference type="EC" id="5.6.2.2"/>
    </reaction>
</comment>
<keyword evidence="7" id="KW-0238">DNA-binding</keyword>
<sequence length="349" mass="39779">MDTRANKLSELIRTRPAMFIGNLKFTGFANMLEFLLEEMLTEINLETTIEIEFLKSNTIRLNARQVDTSGLVNCIFHLDHPDMQQTHSLPVAILISLSVATEMEVHHQDEVYTLDSKQGDYILNVTPGKGHAGTLLVEFSPDPVIFRDFEADYEQTNTLLQKIACLYPGVKIISSDFRGDHCRNVFHYPQGITRLLDHAIATHPHASPFFRLDLKAVIRDYAYQVSFCYQPLWLTTSYVRSFANHYELFLGGSLIEGVQEGIIMGIRDAAAKAKTKIKISKRKLLESMVVIAAVRGKEFELTGPGKWKLDAPALKMDIKRYVFAEVARYLSLHTEDRNRVILNFAYEFE</sequence>
<comment type="caution">
    <text evidence="10">The sequence shown here is derived from an EMBL/GenBank/DDBJ whole genome shotgun (WGS) entry which is preliminary data.</text>
</comment>
<dbReference type="InterPro" id="IPR036890">
    <property type="entry name" value="HATPase_C_sf"/>
</dbReference>
<organism evidence="10 11">
    <name type="scientific">Chitinophaga dinghuensis</name>
    <dbReference type="NCBI Taxonomy" id="1539050"/>
    <lineage>
        <taxon>Bacteria</taxon>
        <taxon>Pseudomonadati</taxon>
        <taxon>Bacteroidota</taxon>
        <taxon>Chitinophagia</taxon>
        <taxon>Chitinophagales</taxon>
        <taxon>Chitinophagaceae</taxon>
        <taxon>Chitinophaga</taxon>
    </lineage>
</organism>
<evidence type="ECO:0000256" key="1">
    <source>
        <dbReference type="ARBA" id="ARBA00000185"/>
    </source>
</evidence>
<accession>A0A327W456</accession>
<evidence type="ECO:0000256" key="2">
    <source>
        <dbReference type="ARBA" id="ARBA00010708"/>
    </source>
</evidence>
<gene>
    <name evidence="10" type="ORF">CLV59_10393</name>
</gene>
<dbReference type="PANTHER" id="PTHR45866:SF1">
    <property type="entry name" value="DNA GYRASE SUBUNIT B, MITOCHONDRIAL"/>
    <property type="match status" value="1"/>
</dbReference>
<dbReference type="Gene3D" id="3.30.565.10">
    <property type="entry name" value="Histidine kinase-like ATPase, C-terminal domain"/>
    <property type="match status" value="1"/>
</dbReference>
<keyword evidence="6" id="KW-0799">Topoisomerase</keyword>
<evidence type="ECO:0000313" key="11">
    <source>
        <dbReference type="Proteomes" id="UP000249819"/>
    </source>
</evidence>
<reference evidence="10 11" key="1">
    <citation type="submission" date="2018-06" db="EMBL/GenBank/DDBJ databases">
        <title>Genomic Encyclopedia of Archaeal and Bacterial Type Strains, Phase II (KMG-II): from individual species to whole genera.</title>
        <authorList>
            <person name="Goeker M."/>
        </authorList>
    </citation>
    <scope>NUCLEOTIDE SEQUENCE [LARGE SCALE GENOMIC DNA]</scope>
    <source>
        <strain evidence="10 11">DSM 29821</strain>
    </source>
</reference>
<dbReference type="EMBL" id="QLMA01000003">
    <property type="protein sequence ID" value="RAJ83136.1"/>
    <property type="molecule type" value="Genomic_DNA"/>
</dbReference>
<dbReference type="GO" id="GO:0005524">
    <property type="term" value="F:ATP binding"/>
    <property type="evidence" value="ECO:0007669"/>
    <property type="project" value="UniProtKB-KW"/>
</dbReference>
<dbReference type="InterPro" id="IPR020568">
    <property type="entry name" value="Ribosomal_Su5_D2-typ_SF"/>
</dbReference>
<dbReference type="Proteomes" id="UP000249819">
    <property type="component" value="Unassembled WGS sequence"/>
</dbReference>
<evidence type="ECO:0000256" key="5">
    <source>
        <dbReference type="ARBA" id="ARBA00022840"/>
    </source>
</evidence>
<evidence type="ECO:0000256" key="7">
    <source>
        <dbReference type="ARBA" id="ARBA00023125"/>
    </source>
</evidence>
<dbReference type="GO" id="GO:0006265">
    <property type="term" value="P:DNA topological change"/>
    <property type="evidence" value="ECO:0007669"/>
    <property type="project" value="InterPro"/>
</dbReference>
<keyword evidence="8 10" id="KW-0413">Isomerase</keyword>
<keyword evidence="4" id="KW-0547">Nucleotide-binding</keyword>
<dbReference type="Pfam" id="PF00204">
    <property type="entry name" value="DNA_gyraseB"/>
    <property type="match status" value="1"/>
</dbReference>
<comment type="similarity">
    <text evidence="2">Belongs to the type II topoisomerase GyrB family.</text>
</comment>
<dbReference type="GO" id="GO:0003677">
    <property type="term" value="F:DNA binding"/>
    <property type="evidence" value="ECO:0007669"/>
    <property type="project" value="UniProtKB-KW"/>
</dbReference>
<evidence type="ECO:0000256" key="6">
    <source>
        <dbReference type="ARBA" id="ARBA00023029"/>
    </source>
</evidence>
<keyword evidence="11" id="KW-1185">Reference proteome</keyword>
<dbReference type="EC" id="5.6.2.2" evidence="3"/>
<evidence type="ECO:0000256" key="4">
    <source>
        <dbReference type="ARBA" id="ARBA00022741"/>
    </source>
</evidence>
<evidence type="ECO:0000256" key="8">
    <source>
        <dbReference type="ARBA" id="ARBA00023235"/>
    </source>
</evidence>
<evidence type="ECO:0000313" key="10">
    <source>
        <dbReference type="EMBL" id="RAJ83136.1"/>
    </source>
</evidence>
<feature type="domain" description="DNA topoisomerase type IIA subunit B" evidence="9">
    <location>
        <begin position="221"/>
        <end position="341"/>
    </location>
</feature>
<proteinExistence type="inferred from homology"/>
<name>A0A327W456_9BACT</name>
<dbReference type="SUPFAM" id="SSF55874">
    <property type="entry name" value="ATPase domain of HSP90 chaperone/DNA topoisomerase II/histidine kinase"/>
    <property type="match status" value="1"/>
</dbReference>
<protein>
    <recommendedName>
        <fullName evidence="3">DNA topoisomerase (ATP-hydrolyzing)</fullName>
        <ecNumber evidence="3">5.6.2.2</ecNumber>
    </recommendedName>
</protein>
<evidence type="ECO:0000259" key="9">
    <source>
        <dbReference type="Pfam" id="PF00204"/>
    </source>
</evidence>
<keyword evidence="5" id="KW-0067">ATP-binding</keyword>
<dbReference type="OrthoDB" id="629252at2"/>
<dbReference type="InterPro" id="IPR013506">
    <property type="entry name" value="Topo_IIA_bsu_dom2"/>
</dbReference>
<dbReference type="InterPro" id="IPR014721">
    <property type="entry name" value="Ribsml_uS5_D2-typ_fold_subgr"/>
</dbReference>
<dbReference type="GO" id="GO:0003918">
    <property type="term" value="F:DNA topoisomerase type II (double strand cut, ATP-hydrolyzing) activity"/>
    <property type="evidence" value="ECO:0007669"/>
    <property type="project" value="UniProtKB-EC"/>
</dbReference>